<dbReference type="InterPro" id="IPR013783">
    <property type="entry name" value="Ig-like_fold"/>
</dbReference>
<name>A0ABD1IU72_9TELE</name>
<feature type="transmembrane region" description="Helical" evidence="1">
    <location>
        <begin position="206"/>
        <end position="229"/>
    </location>
</feature>
<evidence type="ECO:0008006" key="4">
    <source>
        <dbReference type="Google" id="ProtNLM"/>
    </source>
</evidence>
<keyword evidence="1" id="KW-1133">Transmembrane helix</keyword>
<gene>
    <name evidence="2" type="ORF">ACEWY4_026985</name>
</gene>
<comment type="caution">
    <text evidence="2">The sequence shown here is derived from an EMBL/GenBank/DDBJ whole genome shotgun (WGS) entry which is preliminary data.</text>
</comment>
<keyword evidence="1" id="KW-0472">Membrane</keyword>
<dbReference type="EMBL" id="JBHFQA010000024">
    <property type="protein sequence ID" value="KAL2077481.1"/>
    <property type="molecule type" value="Genomic_DNA"/>
</dbReference>
<dbReference type="InterPro" id="IPR036179">
    <property type="entry name" value="Ig-like_dom_sf"/>
</dbReference>
<sequence length="251" mass="27822">MYLFIYFCVGWKTICDATHEATCYVTLGQPAYVQLVATNTTYQMSLLKGNDRVFVFRRSKVTFQDSFNSTILKRWFFDSTNGTLLINPADKRDLGTYRVEIYDENTGTQTSNHNIQLTIKASPPTLSALCFNGERRVTCVSEEHNPQYSWSLAEGSTGVDLKLSTDNSTLSVRGDLGMTVACTVKTHSGMTSTSQTISPCPGISPVFISVWLAEIITLIALLVGGCYLYTTNSTPVMPGQKSRFLVLLLRT</sequence>
<dbReference type="SUPFAM" id="SSF48726">
    <property type="entry name" value="Immunoglobulin"/>
    <property type="match status" value="1"/>
</dbReference>
<protein>
    <recommendedName>
        <fullName evidence="4">Ig-like domain-containing protein</fullName>
    </recommendedName>
</protein>
<reference evidence="2 3" key="1">
    <citation type="submission" date="2024-09" db="EMBL/GenBank/DDBJ databases">
        <title>A chromosome-level genome assembly of Gray's grenadier anchovy, Coilia grayii.</title>
        <authorList>
            <person name="Fu Z."/>
        </authorList>
    </citation>
    <scope>NUCLEOTIDE SEQUENCE [LARGE SCALE GENOMIC DNA]</scope>
    <source>
        <strain evidence="2">G4</strain>
        <tissue evidence="2">Muscle</tissue>
    </source>
</reference>
<keyword evidence="1" id="KW-0812">Transmembrane</keyword>
<evidence type="ECO:0000313" key="2">
    <source>
        <dbReference type="EMBL" id="KAL2077481.1"/>
    </source>
</evidence>
<evidence type="ECO:0000313" key="3">
    <source>
        <dbReference type="Proteomes" id="UP001591681"/>
    </source>
</evidence>
<keyword evidence="3" id="KW-1185">Reference proteome</keyword>
<organism evidence="2 3">
    <name type="scientific">Coilia grayii</name>
    <name type="common">Gray's grenadier anchovy</name>
    <dbReference type="NCBI Taxonomy" id="363190"/>
    <lineage>
        <taxon>Eukaryota</taxon>
        <taxon>Metazoa</taxon>
        <taxon>Chordata</taxon>
        <taxon>Craniata</taxon>
        <taxon>Vertebrata</taxon>
        <taxon>Euteleostomi</taxon>
        <taxon>Actinopterygii</taxon>
        <taxon>Neopterygii</taxon>
        <taxon>Teleostei</taxon>
        <taxon>Clupei</taxon>
        <taxon>Clupeiformes</taxon>
        <taxon>Clupeoidei</taxon>
        <taxon>Engraulidae</taxon>
        <taxon>Coilinae</taxon>
        <taxon>Coilia</taxon>
    </lineage>
</organism>
<evidence type="ECO:0000256" key="1">
    <source>
        <dbReference type="SAM" id="Phobius"/>
    </source>
</evidence>
<dbReference type="AlphaFoldDB" id="A0ABD1IU72"/>
<accession>A0ABD1IU72</accession>
<proteinExistence type="predicted"/>
<dbReference type="Gene3D" id="2.60.40.10">
    <property type="entry name" value="Immunoglobulins"/>
    <property type="match status" value="1"/>
</dbReference>
<dbReference type="Proteomes" id="UP001591681">
    <property type="component" value="Unassembled WGS sequence"/>
</dbReference>